<protein>
    <submittedName>
        <fullName evidence="1">Uncharacterized protein</fullName>
    </submittedName>
</protein>
<dbReference type="Proteomes" id="UP000315017">
    <property type="component" value="Chromosome"/>
</dbReference>
<dbReference type="KEGG" id="aagg:ETAA8_17650"/>
<keyword evidence="2" id="KW-1185">Reference proteome</keyword>
<dbReference type="AlphaFoldDB" id="A0A517Y8X1"/>
<evidence type="ECO:0000313" key="2">
    <source>
        <dbReference type="Proteomes" id="UP000315017"/>
    </source>
</evidence>
<organism evidence="1 2">
    <name type="scientific">Anatilimnocola aggregata</name>
    <dbReference type="NCBI Taxonomy" id="2528021"/>
    <lineage>
        <taxon>Bacteria</taxon>
        <taxon>Pseudomonadati</taxon>
        <taxon>Planctomycetota</taxon>
        <taxon>Planctomycetia</taxon>
        <taxon>Pirellulales</taxon>
        <taxon>Pirellulaceae</taxon>
        <taxon>Anatilimnocola</taxon>
    </lineage>
</organism>
<evidence type="ECO:0000313" key="1">
    <source>
        <dbReference type="EMBL" id="QDU26684.1"/>
    </source>
</evidence>
<sequence>MKTINHFSESFLLMSLTEVIAQSITCLENCTNRVTPQKEAIIPW</sequence>
<name>A0A517Y8X1_9BACT</name>
<reference evidence="1 2" key="1">
    <citation type="submission" date="2019-02" db="EMBL/GenBank/DDBJ databases">
        <title>Deep-cultivation of Planctomycetes and their phenomic and genomic characterization uncovers novel biology.</title>
        <authorList>
            <person name="Wiegand S."/>
            <person name="Jogler M."/>
            <person name="Boedeker C."/>
            <person name="Pinto D."/>
            <person name="Vollmers J."/>
            <person name="Rivas-Marin E."/>
            <person name="Kohn T."/>
            <person name="Peeters S.H."/>
            <person name="Heuer A."/>
            <person name="Rast P."/>
            <person name="Oberbeckmann S."/>
            <person name="Bunk B."/>
            <person name="Jeske O."/>
            <person name="Meyerdierks A."/>
            <person name="Storesund J.E."/>
            <person name="Kallscheuer N."/>
            <person name="Luecker S."/>
            <person name="Lage O.M."/>
            <person name="Pohl T."/>
            <person name="Merkel B.J."/>
            <person name="Hornburger P."/>
            <person name="Mueller R.-W."/>
            <person name="Bruemmer F."/>
            <person name="Labrenz M."/>
            <person name="Spormann A.M."/>
            <person name="Op den Camp H."/>
            <person name="Overmann J."/>
            <person name="Amann R."/>
            <person name="Jetten M.S.M."/>
            <person name="Mascher T."/>
            <person name="Medema M.H."/>
            <person name="Devos D.P."/>
            <person name="Kaster A.-K."/>
            <person name="Ovreas L."/>
            <person name="Rohde M."/>
            <person name="Galperin M.Y."/>
            <person name="Jogler C."/>
        </authorList>
    </citation>
    <scope>NUCLEOTIDE SEQUENCE [LARGE SCALE GENOMIC DNA]</scope>
    <source>
        <strain evidence="1 2">ETA_A8</strain>
    </source>
</reference>
<proteinExistence type="predicted"/>
<dbReference type="EMBL" id="CP036274">
    <property type="protein sequence ID" value="QDU26684.1"/>
    <property type="molecule type" value="Genomic_DNA"/>
</dbReference>
<accession>A0A517Y8X1</accession>
<gene>
    <name evidence="1" type="ORF">ETAA8_17650</name>
</gene>